<feature type="transmembrane region" description="Helical" evidence="1">
    <location>
        <begin position="7"/>
        <end position="30"/>
    </location>
</feature>
<keyword evidence="1" id="KW-1133">Transmembrane helix</keyword>
<feature type="transmembrane region" description="Helical" evidence="1">
    <location>
        <begin position="36"/>
        <end position="57"/>
    </location>
</feature>
<proteinExistence type="predicted"/>
<accession>A0A6J5KYF2</accession>
<dbReference type="EMBL" id="LR796193">
    <property type="protein sequence ID" value="CAB4126275.1"/>
    <property type="molecule type" value="Genomic_DNA"/>
</dbReference>
<reference evidence="2" key="1">
    <citation type="submission" date="2020-04" db="EMBL/GenBank/DDBJ databases">
        <authorList>
            <person name="Chiriac C."/>
            <person name="Salcher M."/>
            <person name="Ghai R."/>
            <person name="Kavagutti S V."/>
        </authorList>
    </citation>
    <scope>NUCLEOTIDE SEQUENCE</scope>
</reference>
<sequence length="62" mass="6796">MFEKMLNLLLLTGAVLSVGVVLLMLAMFGYQTGNMATVGLCGVMFVCMTWAAFVLFIDWANQ</sequence>
<evidence type="ECO:0000256" key="1">
    <source>
        <dbReference type="SAM" id="Phobius"/>
    </source>
</evidence>
<name>A0A6J5KYF2_9CAUD</name>
<organism evidence="2">
    <name type="scientific">uncultured Caudovirales phage</name>
    <dbReference type="NCBI Taxonomy" id="2100421"/>
    <lineage>
        <taxon>Viruses</taxon>
        <taxon>Duplodnaviria</taxon>
        <taxon>Heunggongvirae</taxon>
        <taxon>Uroviricota</taxon>
        <taxon>Caudoviricetes</taxon>
        <taxon>Peduoviridae</taxon>
        <taxon>Maltschvirus</taxon>
        <taxon>Maltschvirus maltsch</taxon>
    </lineage>
</organism>
<evidence type="ECO:0000313" key="2">
    <source>
        <dbReference type="EMBL" id="CAB4126275.1"/>
    </source>
</evidence>
<keyword evidence="1" id="KW-0812">Transmembrane</keyword>
<keyword evidence="1" id="KW-0472">Membrane</keyword>
<gene>
    <name evidence="2" type="ORF">UFOVP70_19</name>
</gene>
<protein>
    <submittedName>
        <fullName evidence="2">Uncharacterized protein</fullName>
    </submittedName>
</protein>